<dbReference type="GO" id="GO:0005737">
    <property type="term" value="C:cytoplasm"/>
    <property type="evidence" value="ECO:0007669"/>
    <property type="project" value="UniProtKB-SubCell"/>
</dbReference>
<feature type="binding site" evidence="20">
    <location>
        <position position="365"/>
    </location>
    <ligand>
        <name>UDP-N-acetyl-alpha-D-glucosamine</name>
        <dbReference type="ChEBI" id="CHEBI:57705"/>
    </ligand>
</feature>
<evidence type="ECO:0000313" key="22">
    <source>
        <dbReference type="EMBL" id="SEQ84921.1"/>
    </source>
</evidence>
<feature type="binding site" evidence="20">
    <location>
        <position position="139"/>
    </location>
    <ligand>
        <name>UDP-N-acetyl-alpha-D-glucosamine</name>
        <dbReference type="ChEBI" id="CHEBI:57705"/>
    </ligand>
</feature>
<keyword evidence="14 20" id="KW-0511">Multifunctional enzyme</keyword>
<proteinExistence type="inferred from homology"/>
<dbReference type="STRING" id="137733.SAMN05421767_10861"/>
<feature type="binding site" evidence="20">
    <location>
        <position position="72"/>
    </location>
    <ligand>
        <name>UDP-N-acetyl-alpha-D-glucosamine</name>
        <dbReference type="ChEBI" id="CHEBI:57705"/>
    </ligand>
</feature>
<dbReference type="GO" id="GO:0000287">
    <property type="term" value="F:magnesium ion binding"/>
    <property type="evidence" value="ECO:0007669"/>
    <property type="project" value="UniProtKB-UniRule"/>
</dbReference>
<evidence type="ECO:0000256" key="11">
    <source>
        <dbReference type="ARBA" id="ARBA00022842"/>
    </source>
</evidence>
<dbReference type="CDD" id="cd03353">
    <property type="entry name" value="LbH_GlmU_C"/>
    <property type="match status" value="1"/>
</dbReference>
<feature type="binding site" evidence="20">
    <location>
        <position position="350"/>
    </location>
    <ligand>
        <name>UDP-N-acetyl-alpha-D-glucosamine</name>
        <dbReference type="ChEBI" id="CHEBI:57705"/>
    </ligand>
</feature>
<dbReference type="PANTHER" id="PTHR43584">
    <property type="entry name" value="NUCLEOTIDYL TRANSFERASE"/>
    <property type="match status" value="1"/>
</dbReference>
<evidence type="ECO:0000256" key="6">
    <source>
        <dbReference type="ARBA" id="ARBA00022490"/>
    </source>
</evidence>
<feature type="binding site" evidence="20">
    <location>
        <position position="332"/>
    </location>
    <ligand>
        <name>UDP-N-acetyl-alpha-D-glucosamine</name>
        <dbReference type="ChEBI" id="CHEBI:57705"/>
    </ligand>
</feature>
<sequence>MKRFGIILAAGKGTRMKSSLYKVLHPVCGKPMVEHVVEKLEKANADEIVSIVGCGAEMVQDVLGDRCQYALQEEQLGTGHAVLQAEGVLGDKEGTTIVLCGDTPLITEETINQLIKTHQKLQAKATILTGFAENPTGYGRVIRSEDGYVVKNVEQKDATPEEQLIQEVNTGTYCFDNQTLFEALHRVGNDNAQGEYYLPDVLEIIKKDGGMVAAYQMSNFDEGLGVNDRIALSKAEKIMRQRINQYHMMQGVTLIDPETTYIEDSVMIGSDTVIEPNVILKGHTKIGSNCFIGAHSVISHSILEDNIRVISSNLEDSVMKKGSNIGPFAHLRPKAEIGENVHIGNFVEVKNASLAQGTKVGHLTYVGDADLGQDINVGCGTIFVNYDGKNKHRSKIGDGVFIGCNANIIAPVSVGNHAFIAAGSTITKDVPEEALAIGRSRQEIKEKYANKLPGMKK</sequence>
<evidence type="ECO:0000256" key="7">
    <source>
        <dbReference type="ARBA" id="ARBA00022679"/>
    </source>
</evidence>
<feature type="binding site" evidence="20">
    <location>
        <position position="169"/>
    </location>
    <ligand>
        <name>UDP-N-acetyl-alpha-D-glucosamine</name>
        <dbReference type="ChEBI" id="CHEBI:57705"/>
    </ligand>
</feature>
<evidence type="ECO:0000256" key="19">
    <source>
        <dbReference type="ARBA" id="ARBA00049628"/>
    </source>
</evidence>
<evidence type="ECO:0000256" key="9">
    <source>
        <dbReference type="ARBA" id="ARBA00022723"/>
    </source>
</evidence>
<comment type="similarity">
    <text evidence="5 20">In the N-terminal section; belongs to the N-acetylglucosamine-1-phosphate uridyltransferase family.</text>
</comment>
<feature type="binding site" evidence="20">
    <location>
        <position position="102"/>
    </location>
    <ligand>
        <name>Mg(2+)</name>
        <dbReference type="ChEBI" id="CHEBI:18420"/>
    </ligand>
</feature>
<evidence type="ECO:0000256" key="13">
    <source>
        <dbReference type="ARBA" id="ARBA00022984"/>
    </source>
</evidence>
<evidence type="ECO:0000256" key="16">
    <source>
        <dbReference type="ARBA" id="ARBA00023316"/>
    </source>
</evidence>
<feature type="region of interest" description="Pyrophosphorylase" evidence="20">
    <location>
        <begin position="1"/>
        <end position="229"/>
    </location>
</feature>
<dbReference type="GO" id="GO:0016020">
    <property type="term" value="C:membrane"/>
    <property type="evidence" value="ECO:0007669"/>
    <property type="project" value="GOC"/>
</dbReference>
<dbReference type="GO" id="GO:0008360">
    <property type="term" value="P:regulation of cell shape"/>
    <property type="evidence" value="ECO:0007669"/>
    <property type="project" value="UniProtKB-KW"/>
</dbReference>
<dbReference type="NCBIfam" id="NF010934">
    <property type="entry name" value="PRK14354.1"/>
    <property type="match status" value="1"/>
</dbReference>
<keyword evidence="6 20" id="KW-0963">Cytoplasm</keyword>
<evidence type="ECO:0000256" key="1">
    <source>
        <dbReference type="ARBA" id="ARBA00004496"/>
    </source>
</evidence>
<keyword evidence="8 20" id="KW-0548">Nucleotidyltransferase</keyword>
<accession>A0A1H9JD43</accession>
<comment type="pathway">
    <text evidence="2 20">Nucleotide-sugar biosynthesis; UDP-N-acetyl-alpha-D-glucosamine biosynthesis; N-acetyl-alpha-D-glucosamine 1-phosphate from alpha-D-glucosamine 6-phosphate (route II): step 2/2.</text>
</comment>
<feature type="domain" description="Nucleotidyl transferase" evidence="21">
    <location>
        <begin position="5"/>
        <end position="216"/>
    </location>
</feature>
<feature type="region of interest" description="N-acetyltransferase" evidence="20">
    <location>
        <begin position="251"/>
        <end position="457"/>
    </location>
</feature>
<dbReference type="PROSITE" id="PS00101">
    <property type="entry name" value="HEXAPEP_TRANSFERASES"/>
    <property type="match status" value="1"/>
</dbReference>
<dbReference type="NCBIfam" id="TIGR01173">
    <property type="entry name" value="glmU"/>
    <property type="match status" value="1"/>
</dbReference>
<keyword evidence="16 20" id="KW-0961">Cell wall biogenesis/degradation</keyword>
<feature type="binding site" evidence="20">
    <location>
        <begin position="77"/>
        <end position="78"/>
    </location>
    <ligand>
        <name>UDP-N-acetyl-alpha-D-glucosamine</name>
        <dbReference type="ChEBI" id="CHEBI:57705"/>
    </ligand>
</feature>
<dbReference type="GO" id="GO:0009252">
    <property type="term" value="P:peptidoglycan biosynthetic process"/>
    <property type="evidence" value="ECO:0007669"/>
    <property type="project" value="UniProtKB-UniRule"/>
</dbReference>
<dbReference type="EMBL" id="FOGF01000008">
    <property type="protein sequence ID" value="SEQ84921.1"/>
    <property type="molecule type" value="Genomic_DNA"/>
</dbReference>
<comment type="subunit">
    <text evidence="20">Homotrimer.</text>
</comment>
<name>A0A1H9JD43_9LACT</name>
<dbReference type="UniPathway" id="UPA00973"/>
<reference evidence="22 23" key="1">
    <citation type="submission" date="2016-10" db="EMBL/GenBank/DDBJ databases">
        <authorList>
            <person name="de Groot N.N."/>
        </authorList>
    </citation>
    <scope>NUCLEOTIDE SEQUENCE [LARGE SCALE GENOMIC DNA]</scope>
    <source>
        <strain evidence="22 23">DSM 15827</strain>
    </source>
</reference>
<comment type="caution">
    <text evidence="20">Lacks conserved residue(s) required for the propagation of feature annotation.</text>
</comment>
<keyword evidence="9 20" id="KW-0479">Metal-binding</keyword>
<dbReference type="InterPro" id="IPR001451">
    <property type="entry name" value="Hexapep"/>
</dbReference>
<comment type="pathway">
    <text evidence="3 20">Nucleotide-sugar biosynthesis; UDP-N-acetyl-alpha-D-glucosamine biosynthesis; UDP-N-acetyl-alpha-D-glucosamine from N-acetyl-alpha-D-glucosamine 1-phosphate: step 1/1.</text>
</comment>
<dbReference type="Pfam" id="PF00483">
    <property type="entry name" value="NTP_transferase"/>
    <property type="match status" value="1"/>
</dbReference>
<evidence type="ECO:0000256" key="8">
    <source>
        <dbReference type="ARBA" id="ARBA00022695"/>
    </source>
</evidence>
<evidence type="ECO:0000256" key="17">
    <source>
        <dbReference type="ARBA" id="ARBA00048247"/>
    </source>
</evidence>
<evidence type="ECO:0000256" key="4">
    <source>
        <dbReference type="ARBA" id="ARBA00007707"/>
    </source>
</evidence>
<dbReference type="GO" id="GO:0009245">
    <property type="term" value="P:lipid A biosynthetic process"/>
    <property type="evidence" value="ECO:0007669"/>
    <property type="project" value="UniProtKB-UniRule"/>
</dbReference>
<dbReference type="Proteomes" id="UP000198556">
    <property type="component" value="Unassembled WGS sequence"/>
</dbReference>
<dbReference type="SUPFAM" id="SSF53448">
    <property type="entry name" value="Nucleotide-diphospho-sugar transferases"/>
    <property type="match status" value="1"/>
</dbReference>
<feature type="binding site" evidence="20">
    <location>
        <position position="154"/>
    </location>
    <ligand>
        <name>UDP-N-acetyl-alpha-D-glucosamine</name>
        <dbReference type="ChEBI" id="CHEBI:57705"/>
    </ligand>
</feature>
<dbReference type="InterPro" id="IPR018357">
    <property type="entry name" value="Hexapep_transf_CS"/>
</dbReference>
<dbReference type="GO" id="GO:0019134">
    <property type="term" value="F:glucosamine-1-phosphate N-acetyltransferase activity"/>
    <property type="evidence" value="ECO:0007669"/>
    <property type="project" value="UniProtKB-UniRule"/>
</dbReference>
<dbReference type="InterPro" id="IPR011004">
    <property type="entry name" value="Trimer_LpxA-like_sf"/>
</dbReference>
<evidence type="ECO:0000256" key="14">
    <source>
        <dbReference type="ARBA" id="ARBA00023268"/>
    </source>
</evidence>
<dbReference type="InterPro" id="IPR005835">
    <property type="entry name" value="NTP_transferase_dom"/>
</dbReference>
<feature type="region of interest" description="Linker" evidence="20">
    <location>
        <begin position="230"/>
        <end position="250"/>
    </location>
</feature>
<dbReference type="InterPro" id="IPR038009">
    <property type="entry name" value="GlmU_C_LbH"/>
</dbReference>
<dbReference type="RefSeq" id="WP_245711119.1">
    <property type="nucleotide sequence ID" value="NZ_FOGF01000008.1"/>
</dbReference>
<keyword evidence="10 20" id="KW-0677">Repeat</keyword>
<evidence type="ECO:0000256" key="18">
    <source>
        <dbReference type="ARBA" id="ARBA00048493"/>
    </source>
</evidence>
<comment type="pathway">
    <text evidence="20">Bacterial outer membrane biogenesis; LPS lipid A biosynthesis.</text>
</comment>
<feature type="binding site" evidence="20">
    <location>
        <position position="227"/>
    </location>
    <ligand>
        <name>Mg(2+)</name>
        <dbReference type="ChEBI" id="CHEBI:18420"/>
    </ligand>
</feature>
<comment type="function">
    <text evidence="19 20">Catalyzes the last two sequential reactions in the de novo biosynthetic pathway for UDP-N-acetylglucosamine (UDP-GlcNAc). The C-terminal domain catalyzes the transfer of acetyl group from acetyl coenzyme A to glucosamine-1-phosphate (GlcN-1-P) to produce N-acetylglucosamine-1-phosphate (GlcNAc-1-P), which is converted into UDP-GlcNAc by the transfer of uridine 5-monophosphate (from uridine 5-triphosphate), a reaction catalyzed by the N-terminal domain.</text>
</comment>
<feature type="binding site" evidence="20">
    <location>
        <position position="422"/>
    </location>
    <ligand>
        <name>acetyl-CoA</name>
        <dbReference type="ChEBI" id="CHEBI:57288"/>
    </ligand>
</feature>
<feature type="active site" description="Proton acceptor" evidence="20">
    <location>
        <position position="362"/>
    </location>
</feature>
<dbReference type="EC" id="2.3.1.157" evidence="20"/>
<feature type="binding site" evidence="20">
    <location>
        <position position="439"/>
    </location>
    <ligand>
        <name>acetyl-CoA</name>
        <dbReference type="ChEBI" id="CHEBI:57288"/>
    </ligand>
</feature>
<keyword evidence="13 20" id="KW-0573">Peptidoglycan synthesis</keyword>
<evidence type="ECO:0000313" key="23">
    <source>
        <dbReference type="Proteomes" id="UP000198556"/>
    </source>
</evidence>
<dbReference type="GO" id="GO:0071555">
    <property type="term" value="P:cell wall organization"/>
    <property type="evidence" value="ECO:0007669"/>
    <property type="project" value="UniProtKB-KW"/>
</dbReference>
<evidence type="ECO:0000256" key="12">
    <source>
        <dbReference type="ARBA" id="ARBA00022960"/>
    </source>
</evidence>
<keyword evidence="11 20" id="KW-0460">Magnesium</keyword>
<feature type="binding site" evidence="20">
    <location>
        <begin position="385"/>
        <end position="386"/>
    </location>
    <ligand>
        <name>acetyl-CoA</name>
        <dbReference type="ChEBI" id="CHEBI:57288"/>
    </ligand>
</feature>
<evidence type="ECO:0000256" key="2">
    <source>
        <dbReference type="ARBA" id="ARBA00005166"/>
    </source>
</evidence>
<dbReference type="PANTHER" id="PTHR43584:SF3">
    <property type="entry name" value="BIFUNCTIONAL PROTEIN GLMU"/>
    <property type="match status" value="1"/>
</dbReference>
<dbReference type="Gene3D" id="3.90.550.10">
    <property type="entry name" value="Spore Coat Polysaccharide Biosynthesis Protein SpsA, Chain A"/>
    <property type="match status" value="1"/>
</dbReference>
<feature type="binding site" evidence="20">
    <location>
        <position position="227"/>
    </location>
    <ligand>
        <name>UDP-N-acetyl-alpha-D-glucosamine</name>
        <dbReference type="ChEBI" id="CHEBI:57705"/>
    </ligand>
</feature>
<comment type="catalytic activity">
    <reaction evidence="17 20">
        <text>alpha-D-glucosamine 1-phosphate + acetyl-CoA = N-acetyl-alpha-D-glucosamine 1-phosphate + CoA + H(+)</text>
        <dbReference type="Rhea" id="RHEA:13725"/>
        <dbReference type="ChEBI" id="CHEBI:15378"/>
        <dbReference type="ChEBI" id="CHEBI:57287"/>
        <dbReference type="ChEBI" id="CHEBI:57288"/>
        <dbReference type="ChEBI" id="CHEBI:57776"/>
        <dbReference type="ChEBI" id="CHEBI:58516"/>
        <dbReference type="EC" id="2.3.1.157"/>
    </reaction>
</comment>
<dbReference type="InterPro" id="IPR029044">
    <property type="entry name" value="Nucleotide-diphossugar_trans"/>
</dbReference>
<dbReference type="UniPathway" id="UPA00113">
    <property type="reaction ID" value="UER00532"/>
</dbReference>
<keyword evidence="23" id="KW-1185">Reference proteome</keyword>
<dbReference type="HAMAP" id="MF_01631">
    <property type="entry name" value="GlmU"/>
    <property type="match status" value="1"/>
</dbReference>
<evidence type="ECO:0000256" key="15">
    <source>
        <dbReference type="ARBA" id="ARBA00023315"/>
    </source>
</evidence>
<comment type="similarity">
    <text evidence="4 20">In the C-terminal section; belongs to the transferase hexapeptide repeat family.</text>
</comment>
<dbReference type="InterPro" id="IPR050065">
    <property type="entry name" value="GlmU-like"/>
</dbReference>
<dbReference type="Pfam" id="PF00132">
    <property type="entry name" value="Hexapep"/>
    <property type="match status" value="3"/>
</dbReference>
<gene>
    <name evidence="20" type="primary">glmU</name>
    <name evidence="22" type="ORF">SAMN05421767_10861</name>
</gene>
<feature type="binding site" evidence="20">
    <location>
        <position position="376"/>
    </location>
    <ligand>
        <name>UDP-N-acetyl-alpha-D-glucosamine</name>
        <dbReference type="ChEBI" id="CHEBI:57705"/>
    </ligand>
</feature>
<dbReference type="EC" id="2.7.7.23" evidence="20"/>
<comment type="cofactor">
    <cofactor evidence="20">
        <name>Mg(2+)</name>
        <dbReference type="ChEBI" id="CHEBI:18420"/>
    </cofactor>
    <text evidence="20">Binds 1 Mg(2+) ion per subunit.</text>
</comment>
<feature type="binding site" evidence="20">
    <location>
        <position position="22"/>
    </location>
    <ligand>
        <name>UDP-N-acetyl-alpha-D-glucosamine</name>
        <dbReference type="ChEBI" id="CHEBI:57705"/>
    </ligand>
</feature>
<dbReference type="GO" id="GO:0000902">
    <property type="term" value="P:cell morphogenesis"/>
    <property type="evidence" value="ECO:0007669"/>
    <property type="project" value="UniProtKB-UniRule"/>
</dbReference>
<organism evidence="22 23">
    <name type="scientific">Granulicatella balaenopterae</name>
    <dbReference type="NCBI Taxonomy" id="137733"/>
    <lineage>
        <taxon>Bacteria</taxon>
        <taxon>Bacillati</taxon>
        <taxon>Bacillota</taxon>
        <taxon>Bacilli</taxon>
        <taxon>Lactobacillales</taxon>
        <taxon>Carnobacteriaceae</taxon>
        <taxon>Granulicatella</taxon>
    </lineage>
</organism>
<dbReference type="GO" id="GO:0003977">
    <property type="term" value="F:UDP-N-acetylglucosamine diphosphorylase activity"/>
    <property type="evidence" value="ECO:0007669"/>
    <property type="project" value="UniProtKB-UniRule"/>
</dbReference>
<comment type="subcellular location">
    <subcellularLocation>
        <location evidence="1 20">Cytoplasm</location>
    </subcellularLocation>
</comment>
<keyword evidence="12 20" id="KW-0133">Cell shape</keyword>
<evidence type="ECO:0000256" key="20">
    <source>
        <dbReference type="HAMAP-Rule" id="MF_01631"/>
    </source>
</evidence>
<evidence type="ECO:0000256" key="5">
    <source>
        <dbReference type="ARBA" id="ARBA00007947"/>
    </source>
</evidence>
<dbReference type="GO" id="GO:0006048">
    <property type="term" value="P:UDP-N-acetylglucosamine biosynthetic process"/>
    <property type="evidence" value="ECO:0007669"/>
    <property type="project" value="UniProtKB-UniPathway"/>
</dbReference>
<dbReference type="SUPFAM" id="SSF51161">
    <property type="entry name" value="Trimeric LpxA-like enzymes"/>
    <property type="match status" value="1"/>
</dbReference>
<evidence type="ECO:0000256" key="10">
    <source>
        <dbReference type="ARBA" id="ARBA00022737"/>
    </source>
</evidence>
<evidence type="ECO:0000256" key="3">
    <source>
        <dbReference type="ARBA" id="ARBA00005208"/>
    </source>
</evidence>
<feature type="binding site" evidence="20">
    <location>
        <begin position="8"/>
        <end position="11"/>
    </location>
    <ligand>
        <name>UDP-N-acetyl-alpha-D-glucosamine</name>
        <dbReference type="ChEBI" id="CHEBI:57705"/>
    </ligand>
</feature>
<dbReference type="InterPro" id="IPR005882">
    <property type="entry name" value="Bifunctional_GlmU"/>
</dbReference>
<comment type="catalytic activity">
    <reaction evidence="18 20">
        <text>N-acetyl-alpha-D-glucosamine 1-phosphate + UTP + H(+) = UDP-N-acetyl-alpha-D-glucosamine + diphosphate</text>
        <dbReference type="Rhea" id="RHEA:13509"/>
        <dbReference type="ChEBI" id="CHEBI:15378"/>
        <dbReference type="ChEBI" id="CHEBI:33019"/>
        <dbReference type="ChEBI" id="CHEBI:46398"/>
        <dbReference type="ChEBI" id="CHEBI:57705"/>
        <dbReference type="ChEBI" id="CHEBI:57776"/>
        <dbReference type="EC" id="2.7.7.23"/>
    </reaction>
</comment>
<evidence type="ECO:0000259" key="21">
    <source>
        <dbReference type="Pfam" id="PF00483"/>
    </source>
</evidence>
<dbReference type="AlphaFoldDB" id="A0A1H9JD43"/>
<dbReference type="CDD" id="cd02540">
    <property type="entry name" value="GT2_GlmU_N_bac"/>
    <property type="match status" value="1"/>
</dbReference>
<keyword evidence="15 20" id="KW-0012">Acyltransferase</keyword>
<keyword evidence="7 20" id="KW-0808">Transferase</keyword>
<protein>
    <recommendedName>
        <fullName evidence="20">Bifunctional protein GlmU</fullName>
    </recommendedName>
    <domain>
        <recommendedName>
            <fullName evidence="20">UDP-N-acetylglucosamine pyrophosphorylase</fullName>
            <ecNumber evidence="20">2.7.7.23</ecNumber>
        </recommendedName>
        <alternativeName>
            <fullName evidence="20">N-acetylglucosamine-1-phosphate uridyltransferase</fullName>
        </alternativeName>
    </domain>
    <domain>
        <recommendedName>
            <fullName evidence="20">Glucosamine-1-phosphate N-acetyltransferase</fullName>
            <ecNumber evidence="20">2.3.1.157</ecNumber>
        </recommendedName>
    </domain>
</protein>
<dbReference type="Gene3D" id="2.160.10.10">
    <property type="entry name" value="Hexapeptide repeat proteins"/>
    <property type="match status" value="1"/>
</dbReference>